<dbReference type="EMBL" id="CP037867">
    <property type="protein sequence ID" value="QBM26537.1"/>
    <property type="molecule type" value="Genomic_DNA"/>
</dbReference>
<evidence type="ECO:0000313" key="3">
    <source>
        <dbReference type="EMBL" id="QBM26537.1"/>
    </source>
</evidence>
<dbReference type="Proteomes" id="UP000293912">
    <property type="component" value="Chromosome"/>
</dbReference>
<organism evidence="3 4">
    <name type="scientific">Hydrogenophaga pseudoflava</name>
    <name type="common">Pseudomonas carboxydoflava</name>
    <dbReference type="NCBI Taxonomy" id="47421"/>
    <lineage>
        <taxon>Bacteria</taxon>
        <taxon>Pseudomonadati</taxon>
        <taxon>Pseudomonadota</taxon>
        <taxon>Betaproteobacteria</taxon>
        <taxon>Burkholderiales</taxon>
        <taxon>Comamonadaceae</taxon>
        <taxon>Hydrogenophaga</taxon>
    </lineage>
</organism>
<protein>
    <recommendedName>
        <fullName evidence="5">Cobalt-zinc-cadmium resistance protein CzcI</fullName>
    </recommendedName>
</protein>
<dbReference type="AlphaFoldDB" id="A0A4P6WT12"/>
<keyword evidence="4" id="KW-1185">Reference proteome</keyword>
<sequence length="137" mass="14315" precursor="true">MTPKIRRVKSALTTWLLLFSLLQSVAWALPAQRAEQAERLSHEVAHAIDHGHHEHPAPHDTQGHEVDATLFVAGAMDDGGHGPHHSHAAEGMQSQGLPVAAVLPPPALPAAAPPVGGEALPVSADPDGLLRPPRTAA</sequence>
<gene>
    <name evidence="3" type="ORF">HPF_02515</name>
</gene>
<proteinExistence type="predicted"/>
<evidence type="ECO:0000256" key="1">
    <source>
        <dbReference type="SAM" id="MobiDB-lite"/>
    </source>
</evidence>
<feature type="chain" id="PRO_5020685456" description="Cobalt-zinc-cadmium resistance protein CzcI" evidence="2">
    <location>
        <begin position="29"/>
        <end position="137"/>
    </location>
</feature>
<feature type="region of interest" description="Disordered" evidence="1">
    <location>
        <begin position="105"/>
        <end position="137"/>
    </location>
</feature>
<evidence type="ECO:0000256" key="2">
    <source>
        <dbReference type="SAM" id="SignalP"/>
    </source>
</evidence>
<evidence type="ECO:0000313" key="4">
    <source>
        <dbReference type="Proteomes" id="UP000293912"/>
    </source>
</evidence>
<reference evidence="3 4" key="1">
    <citation type="submission" date="2019-03" db="EMBL/GenBank/DDBJ databases">
        <authorList>
            <person name="Sebastian G."/>
            <person name="Baumann P."/>
            <person name="Ruckert C."/>
            <person name="Kalinowski J."/>
            <person name="Nebel B."/>
            <person name="Takors R."/>
            <person name="Blombach B."/>
        </authorList>
    </citation>
    <scope>NUCLEOTIDE SEQUENCE [LARGE SCALE GENOMIC DNA]</scope>
    <source>
        <strain evidence="3 4">DSM 1084</strain>
    </source>
</reference>
<evidence type="ECO:0008006" key="5">
    <source>
        <dbReference type="Google" id="ProtNLM"/>
    </source>
</evidence>
<keyword evidence="2" id="KW-0732">Signal</keyword>
<feature type="compositionally biased region" description="Low complexity" evidence="1">
    <location>
        <begin position="113"/>
        <end position="122"/>
    </location>
</feature>
<dbReference type="KEGG" id="hpse:HPF_02515"/>
<name>A0A4P6WT12_HYDPS</name>
<accession>A0A4P6WT12</accession>
<feature type="signal peptide" evidence="2">
    <location>
        <begin position="1"/>
        <end position="28"/>
    </location>
</feature>